<organism evidence="1 2">
    <name type="scientific">Parathielavia appendiculata</name>
    <dbReference type="NCBI Taxonomy" id="2587402"/>
    <lineage>
        <taxon>Eukaryota</taxon>
        <taxon>Fungi</taxon>
        <taxon>Dikarya</taxon>
        <taxon>Ascomycota</taxon>
        <taxon>Pezizomycotina</taxon>
        <taxon>Sordariomycetes</taxon>
        <taxon>Sordariomycetidae</taxon>
        <taxon>Sordariales</taxon>
        <taxon>Chaetomiaceae</taxon>
        <taxon>Parathielavia</taxon>
    </lineage>
</organism>
<accession>A0AAN6Z499</accession>
<proteinExistence type="predicted"/>
<dbReference type="GeneID" id="87829415"/>
<keyword evidence="2" id="KW-1185">Reference proteome</keyword>
<reference evidence="1" key="2">
    <citation type="submission" date="2023-05" db="EMBL/GenBank/DDBJ databases">
        <authorList>
            <consortium name="Lawrence Berkeley National Laboratory"/>
            <person name="Steindorff A."/>
            <person name="Hensen N."/>
            <person name="Bonometti L."/>
            <person name="Westerberg I."/>
            <person name="Brannstrom I.O."/>
            <person name="Guillou S."/>
            <person name="Cros-Aarteil S."/>
            <person name="Calhoun S."/>
            <person name="Haridas S."/>
            <person name="Kuo A."/>
            <person name="Mondo S."/>
            <person name="Pangilinan J."/>
            <person name="Riley R."/>
            <person name="Labutti K."/>
            <person name="Andreopoulos B."/>
            <person name="Lipzen A."/>
            <person name="Chen C."/>
            <person name="Yanf M."/>
            <person name="Daum C."/>
            <person name="Ng V."/>
            <person name="Clum A."/>
            <person name="Ohm R."/>
            <person name="Martin F."/>
            <person name="Silar P."/>
            <person name="Natvig D."/>
            <person name="Lalanne C."/>
            <person name="Gautier V."/>
            <person name="Ament-Velasquez S.L."/>
            <person name="Kruys A."/>
            <person name="Hutchinson M.I."/>
            <person name="Powell A.J."/>
            <person name="Barry K."/>
            <person name="Miller A.N."/>
            <person name="Grigoriev I.V."/>
            <person name="Debuchy R."/>
            <person name="Gladieux P."/>
            <person name="Thoren M.H."/>
            <person name="Johannesson H."/>
        </authorList>
    </citation>
    <scope>NUCLEOTIDE SEQUENCE</scope>
    <source>
        <strain evidence="1">CBS 731.68</strain>
    </source>
</reference>
<dbReference type="EMBL" id="MU853226">
    <property type="protein sequence ID" value="KAK4125090.1"/>
    <property type="molecule type" value="Genomic_DNA"/>
</dbReference>
<sequence>MHNLSHASQLLMKVVMHFFQTIHQGLLLMRLTLLSGLGNVNFRRHVAIPSIPKPS</sequence>
<gene>
    <name evidence="1" type="ORF">N657DRAFT_643901</name>
</gene>
<comment type="caution">
    <text evidence="1">The sequence shown here is derived from an EMBL/GenBank/DDBJ whole genome shotgun (WGS) entry which is preliminary data.</text>
</comment>
<evidence type="ECO:0000313" key="2">
    <source>
        <dbReference type="Proteomes" id="UP001302602"/>
    </source>
</evidence>
<protein>
    <submittedName>
        <fullName evidence="1">Uncharacterized protein</fullName>
    </submittedName>
</protein>
<evidence type="ECO:0000313" key="1">
    <source>
        <dbReference type="EMBL" id="KAK4125090.1"/>
    </source>
</evidence>
<dbReference type="AlphaFoldDB" id="A0AAN6Z499"/>
<dbReference type="Proteomes" id="UP001302602">
    <property type="component" value="Unassembled WGS sequence"/>
</dbReference>
<name>A0AAN6Z499_9PEZI</name>
<reference evidence="1" key="1">
    <citation type="journal article" date="2023" name="Mol. Phylogenet. Evol.">
        <title>Genome-scale phylogeny and comparative genomics of the fungal order Sordariales.</title>
        <authorList>
            <person name="Hensen N."/>
            <person name="Bonometti L."/>
            <person name="Westerberg I."/>
            <person name="Brannstrom I.O."/>
            <person name="Guillou S."/>
            <person name="Cros-Aarteil S."/>
            <person name="Calhoun S."/>
            <person name="Haridas S."/>
            <person name="Kuo A."/>
            <person name="Mondo S."/>
            <person name="Pangilinan J."/>
            <person name="Riley R."/>
            <person name="LaButti K."/>
            <person name="Andreopoulos B."/>
            <person name="Lipzen A."/>
            <person name="Chen C."/>
            <person name="Yan M."/>
            <person name="Daum C."/>
            <person name="Ng V."/>
            <person name="Clum A."/>
            <person name="Steindorff A."/>
            <person name="Ohm R.A."/>
            <person name="Martin F."/>
            <person name="Silar P."/>
            <person name="Natvig D.O."/>
            <person name="Lalanne C."/>
            <person name="Gautier V."/>
            <person name="Ament-Velasquez S.L."/>
            <person name="Kruys A."/>
            <person name="Hutchinson M.I."/>
            <person name="Powell A.J."/>
            <person name="Barry K."/>
            <person name="Miller A.N."/>
            <person name="Grigoriev I.V."/>
            <person name="Debuchy R."/>
            <person name="Gladieux P."/>
            <person name="Hiltunen Thoren M."/>
            <person name="Johannesson H."/>
        </authorList>
    </citation>
    <scope>NUCLEOTIDE SEQUENCE</scope>
    <source>
        <strain evidence="1">CBS 731.68</strain>
    </source>
</reference>
<dbReference type="RefSeq" id="XP_062648861.1">
    <property type="nucleotide sequence ID" value="XM_062792646.1"/>
</dbReference>